<dbReference type="GO" id="GO:0046872">
    <property type="term" value="F:metal ion binding"/>
    <property type="evidence" value="ECO:0007669"/>
    <property type="project" value="UniProtKB-KW"/>
</dbReference>
<dbReference type="GO" id="GO:0005525">
    <property type="term" value="F:GTP binding"/>
    <property type="evidence" value="ECO:0007669"/>
    <property type="project" value="UniProtKB-KW"/>
</dbReference>
<protein>
    <recommendedName>
        <fullName evidence="8">MobA-like NTP transferase domain-containing protein</fullName>
    </recommendedName>
</protein>
<dbReference type="RefSeq" id="WP_189563312.1">
    <property type="nucleotide sequence ID" value="NZ_BMXF01000001.1"/>
</dbReference>
<dbReference type="AlphaFoldDB" id="A0A8J3G8Z5"/>
<gene>
    <name evidence="9" type="ORF">GCM10007390_10830</name>
</gene>
<dbReference type="GO" id="GO:0016779">
    <property type="term" value="F:nucleotidyltransferase activity"/>
    <property type="evidence" value="ECO:0007669"/>
    <property type="project" value="TreeGrafter"/>
</dbReference>
<keyword evidence="10" id="KW-1185">Reference proteome</keyword>
<reference evidence="9 10" key="1">
    <citation type="journal article" date="2014" name="Int. J. Syst. Evol. Microbiol.">
        <title>Complete genome sequence of Corynebacterium casei LMG S-19264T (=DSM 44701T), isolated from a smear-ripened cheese.</title>
        <authorList>
            <consortium name="US DOE Joint Genome Institute (JGI-PGF)"/>
            <person name="Walter F."/>
            <person name="Albersmeier A."/>
            <person name="Kalinowski J."/>
            <person name="Ruckert C."/>
        </authorList>
    </citation>
    <scope>NUCLEOTIDE SEQUENCE [LARGE SCALE GENOMIC DNA]</scope>
    <source>
        <strain evidence="9 10">KCTC 12866</strain>
    </source>
</reference>
<evidence type="ECO:0000256" key="2">
    <source>
        <dbReference type="ARBA" id="ARBA00022679"/>
    </source>
</evidence>
<dbReference type="InterPro" id="IPR013482">
    <property type="entry name" value="Molybde_CF_guanTrfase"/>
</dbReference>
<accession>A0A8J3G8Z5</accession>
<dbReference type="GO" id="GO:0006777">
    <property type="term" value="P:Mo-molybdopterin cofactor biosynthetic process"/>
    <property type="evidence" value="ECO:0007669"/>
    <property type="project" value="UniProtKB-KW"/>
</dbReference>
<keyword evidence="5" id="KW-0460">Magnesium</keyword>
<dbReference type="Pfam" id="PF12804">
    <property type="entry name" value="NTP_transf_3"/>
    <property type="match status" value="1"/>
</dbReference>
<keyword evidence="3" id="KW-0479">Metal-binding</keyword>
<name>A0A8J3G8Z5_9BACT</name>
<dbReference type="InterPro" id="IPR025877">
    <property type="entry name" value="MobA-like_NTP_Trfase"/>
</dbReference>
<keyword evidence="2" id="KW-0808">Transferase</keyword>
<sequence>MAPDKLHGLVLSGGESRRMGQDKGLISTGSVAWVNRAGKLLQHIGLPVAVMIREEQKSAYSAEVLSEFELIADHPLPVGGPLRGLLSFHRLYPQSDVLVLPCDMPKLAVEVPEALIAFYLKNPEYEAWVYEHQKVLQPFPGIFSAQLLAAVRVKIEKGRLAGHGLTRLLNSSKTAHLVSVDETSFRNFNSPHDF</sequence>
<evidence type="ECO:0000313" key="10">
    <source>
        <dbReference type="Proteomes" id="UP000598271"/>
    </source>
</evidence>
<evidence type="ECO:0000256" key="5">
    <source>
        <dbReference type="ARBA" id="ARBA00022842"/>
    </source>
</evidence>
<evidence type="ECO:0000256" key="3">
    <source>
        <dbReference type="ARBA" id="ARBA00022723"/>
    </source>
</evidence>
<evidence type="ECO:0000259" key="8">
    <source>
        <dbReference type="Pfam" id="PF12804"/>
    </source>
</evidence>
<evidence type="ECO:0000313" key="9">
    <source>
        <dbReference type="EMBL" id="GHB59017.1"/>
    </source>
</evidence>
<evidence type="ECO:0000256" key="4">
    <source>
        <dbReference type="ARBA" id="ARBA00022741"/>
    </source>
</evidence>
<keyword evidence="6" id="KW-0342">GTP-binding</keyword>
<dbReference type="Gene3D" id="3.90.550.10">
    <property type="entry name" value="Spore Coat Polysaccharide Biosynthesis Protein SpsA, Chain A"/>
    <property type="match status" value="1"/>
</dbReference>
<evidence type="ECO:0000256" key="1">
    <source>
        <dbReference type="ARBA" id="ARBA00022490"/>
    </source>
</evidence>
<comment type="caution">
    <text evidence="9">The sequence shown here is derived from an EMBL/GenBank/DDBJ whole genome shotgun (WGS) entry which is preliminary data.</text>
</comment>
<keyword evidence="7" id="KW-0501">Molybdenum cofactor biosynthesis</keyword>
<organism evidence="9 10">
    <name type="scientific">Persicitalea jodogahamensis</name>
    <dbReference type="NCBI Taxonomy" id="402147"/>
    <lineage>
        <taxon>Bacteria</taxon>
        <taxon>Pseudomonadati</taxon>
        <taxon>Bacteroidota</taxon>
        <taxon>Cytophagia</taxon>
        <taxon>Cytophagales</taxon>
        <taxon>Spirosomataceae</taxon>
        <taxon>Persicitalea</taxon>
    </lineage>
</organism>
<dbReference type="PANTHER" id="PTHR19136:SF81">
    <property type="entry name" value="MOLYBDENUM COFACTOR GUANYLYLTRANSFERASE"/>
    <property type="match status" value="1"/>
</dbReference>
<dbReference type="CDD" id="cd02503">
    <property type="entry name" value="MobA"/>
    <property type="match status" value="1"/>
</dbReference>
<proteinExistence type="predicted"/>
<dbReference type="SUPFAM" id="SSF53448">
    <property type="entry name" value="Nucleotide-diphospho-sugar transferases"/>
    <property type="match status" value="1"/>
</dbReference>
<dbReference type="Proteomes" id="UP000598271">
    <property type="component" value="Unassembled WGS sequence"/>
</dbReference>
<keyword evidence="4" id="KW-0547">Nucleotide-binding</keyword>
<evidence type="ECO:0000256" key="6">
    <source>
        <dbReference type="ARBA" id="ARBA00023134"/>
    </source>
</evidence>
<dbReference type="InterPro" id="IPR029044">
    <property type="entry name" value="Nucleotide-diphossugar_trans"/>
</dbReference>
<feature type="domain" description="MobA-like NTP transferase" evidence="8">
    <location>
        <begin position="8"/>
        <end position="155"/>
    </location>
</feature>
<keyword evidence="1" id="KW-0963">Cytoplasm</keyword>
<dbReference type="PANTHER" id="PTHR19136">
    <property type="entry name" value="MOLYBDENUM COFACTOR GUANYLYLTRANSFERASE"/>
    <property type="match status" value="1"/>
</dbReference>
<evidence type="ECO:0000256" key="7">
    <source>
        <dbReference type="ARBA" id="ARBA00023150"/>
    </source>
</evidence>
<dbReference type="EMBL" id="BMXF01000001">
    <property type="protein sequence ID" value="GHB59017.1"/>
    <property type="molecule type" value="Genomic_DNA"/>
</dbReference>